<dbReference type="Proteomes" id="UP001195624">
    <property type="component" value="Unassembled WGS sequence"/>
</dbReference>
<dbReference type="EMBL" id="JAGGMQ010000001">
    <property type="protein sequence ID" value="MBP2170760.1"/>
    <property type="molecule type" value="Genomic_DNA"/>
</dbReference>
<feature type="transmembrane region" description="Helical" evidence="6">
    <location>
        <begin position="171"/>
        <end position="190"/>
    </location>
</feature>
<dbReference type="InterPro" id="IPR036259">
    <property type="entry name" value="MFS_trans_sf"/>
</dbReference>
<keyword evidence="3 6" id="KW-0812">Transmembrane</keyword>
<keyword evidence="9" id="KW-1185">Reference proteome</keyword>
<evidence type="ECO:0000256" key="2">
    <source>
        <dbReference type="ARBA" id="ARBA00022475"/>
    </source>
</evidence>
<dbReference type="PANTHER" id="PTHR43124:SF5">
    <property type="entry name" value="PURINE RIBONUCLEOSIDE EFFLUX PUMP NEPI"/>
    <property type="match status" value="1"/>
</dbReference>
<feature type="transmembrane region" description="Helical" evidence="6">
    <location>
        <begin position="112"/>
        <end position="133"/>
    </location>
</feature>
<organism evidence="8 9">
    <name type="scientific">Winslowiella toletana</name>
    <dbReference type="NCBI Taxonomy" id="92490"/>
    <lineage>
        <taxon>Bacteria</taxon>
        <taxon>Pseudomonadati</taxon>
        <taxon>Pseudomonadota</taxon>
        <taxon>Gammaproteobacteria</taxon>
        <taxon>Enterobacterales</taxon>
        <taxon>Erwiniaceae</taxon>
        <taxon>Winslowiella</taxon>
    </lineage>
</organism>
<feature type="transmembrane region" description="Helical" evidence="6">
    <location>
        <begin position="145"/>
        <end position="165"/>
    </location>
</feature>
<feature type="transmembrane region" description="Helical" evidence="6">
    <location>
        <begin position="283"/>
        <end position="302"/>
    </location>
</feature>
<gene>
    <name evidence="8" type="ORF">J2125_003952</name>
</gene>
<protein>
    <submittedName>
        <fullName evidence="8">MFS family arabinose efflux permease</fullName>
    </submittedName>
</protein>
<comment type="caution">
    <text evidence="8">The sequence shown here is derived from an EMBL/GenBank/DDBJ whole genome shotgun (WGS) entry which is preliminary data.</text>
</comment>
<evidence type="ECO:0000256" key="3">
    <source>
        <dbReference type="ARBA" id="ARBA00022692"/>
    </source>
</evidence>
<evidence type="ECO:0000256" key="4">
    <source>
        <dbReference type="ARBA" id="ARBA00022989"/>
    </source>
</evidence>
<dbReference type="CDD" id="cd17324">
    <property type="entry name" value="MFS_NepI_like"/>
    <property type="match status" value="1"/>
</dbReference>
<dbReference type="InterPro" id="IPR011701">
    <property type="entry name" value="MFS"/>
</dbReference>
<evidence type="ECO:0000313" key="8">
    <source>
        <dbReference type="EMBL" id="MBP2170760.1"/>
    </source>
</evidence>
<feature type="transmembrane region" description="Helical" evidence="6">
    <location>
        <begin position="56"/>
        <end position="75"/>
    </location>
</feature>
<keyword evidence="4 6" id="KW-1133">Transmembrane helix</keyword>
<dbReference type="Gene3D" id="1.20.1250.20">
    <property type="entry name" value="MFS general substrate transporter like domains"/>
    <property type="match status" value="1"/>
</dbReference>
<dbReference type="PANTHER" id="PTHR43124">
    <property type="entry name" value="PURINE EFFLUX PUMP PBUE"/>
    <property type="match status" value="1"/>
</dbReference>
<proteinExistence type="predicted"/>
<feature type="transmembrane region" description="Helical" evidence="6">
    <location>
        <begin position="308"/>
        <end position="330"/>
    </location>
</feature>
<dbReference type="Pfam" id="PF07690">
    <property type="entry name" value="MFS_1"/>
    <property type="match status" value="1"/>
</dbReference>
<sequence length="397" mass="41415">MSQSSIINEEMKAPSKAQWSAVFSLSFSVVCLVTAELLPVSLLTPIASALDVTEGMAGQAVTATSVMGVIASLFMAAATRRLDRRHVLLIFSLFFIASNTLVSFASGYGTLIAGRILLGVSLGGFWSMAAAVSMRLVPVASIPRALSIIFGGVSIAMAIAAPLGTWLGGLIGWRGVFAAAAVMGLVGLAWQWRVLPAMKPNSQSSLATLFSLLKRPQIGAGMLGMALVFGGHFAFFTYLRPFLEHVAGFDVNGVSMLLFCFGVANIAGTSFAGLMLSRSLRWTLALVPLLMSVLAVALVYIGQSTLTVSVLVMLWGFLFGAVPVAWTTWLTRAIPDETESGGGLQVAAIQLAVTAGAGLGGILFDHSGAYGAITGSAITLVVAAILILIRIRPQSIS</sequence>
<keyword evidence="5 6" id="KW-0472">Membrane</keyword>
<reference evidence="9" key="1">
    <citation type="submission" date="2023-07" db="EMBL/GenBank/DDBJ databases">
        <title>Genome mining of underrepresented organisms for secondary metabolites.</title>
        <authorList>
            <person name="D'Agostino P.M."/>
        </authorList>
    </citation>
    <scope>NUCLEOTIDE SEQUENCE [LARGE SCALE GENOMIC DNA]</scope>
    <source>
        <strain evidence="9">WS4403</strain>
    </source>
</reference>
<feature type="transmembrane region" description="Helical" evidence="6">
    <location>
        <begin position="21"/>
        <end position="44"/>
    </location>
</feature>
<evidence type="ECO:0000256" key="5">
    <source>
        <dbReference type="ARBA" id="ARBA00023136"/>
    </source>
</evidence>
<feature type="transmembrane region" description="Helical" evidence="6">
    <location>
        <begin position="87"/>
        <end position="106"/>
    </location>
</feature>
<evidence type="ECO:0000256" key="1">
    <source>
        <dbReference type="ARBA" id="ARBA00004651"/>
    </source>
</evidence>
<dbReference type="InterPro" id="IPR020846">
    <property type="entry name" value="MFS_dom"/>
</dbReference>
<dbReference type="SUPFAM" id="SSF103473">
    <property type="entry name" value="MFS general substrate transporter"/>
    <property type="match status" value="1"/>
</dbReference>
<evidence type="ECO:0000256" key="6">
    <source>
        <dbReference type="SAM" id="Phobius"/>
    </source>
</evidence>
<feature type="transmembrane region" description="Helical" evidence="6">
    <location>
        <begin position="370"/>
        <end position="389"/>
    </location>
</feature>
<accession>A0ABS4PDQ1</accession>
<evidence type="ECO:0000259" key="7">
    <source>
        <dbReference type="PROSITE" id="PS50850"/>
    </source>
</evidence>
<keyword evidence="2" id="KW-1003">Cell membrane</keyword>
<feature type="transmembrane region" description="Helical" evidence="6">
    <location>
        <begin position="256"/>
        <end position="276"/>
    </location>
</feature>
<feature type="domain" description="Major facilitator superfamily (MFS) profile" evidence="7">
    <location>
        <begin position="1"/>
        <end position="395"/>
    </location>
</feature>
<dbReference type="InterPro" id="IPR050189">
    <property type="entry name" value="MFS_Efflux_Transporters"/>
</dbReference>
<feature type="transmembrane region" description="Helical" evidence="6">
    <location>
        <begin position="342"/>
        <end position="364"/>
    </location>
</feature>
<evidence type="ECO:0000313" key="9">
    <source>
        <dbReference type="Proteomes" id="UP001195624"/>
    </source>
</evidence>
<feature type="transmembrane region" description="Helical" evidence="6">
    <location>
        <begin position="218"/>
        <end position="236"/>
    </location>
</feature>
<comment type="subcellular location">
    <subcellularLocation>
        <location evidence="1">Cell membrane</location>
        <topology evidence="1">Multi-pass membrane protein</topology>
    </subcellularLocation>
</comment>
<name>A0ABS4PDQ1_9GAMM</name>
<dbReference type="PROSITE" id="PS50850">
    <property type="entry name" value="MFS"/>
    <property type="match status" value="1"/>
</dbReference>
<dbReference type="RefSeq" id="WP_017801299.1">
    <property type="nucleotide sequence ID" value="NZ_JAGGMQ010000001.1"/>
</dbReference>